<organism evidence="2">
    <name type="scientific">Naegleria gruberi</name>
    <name type="common">Amoeba</name>
    <dbReference type="NCBI Taxonomy" id="5762"/>
    <lineage>
        <taxon>Eukaryota</taxon>
        <taxon>Discoba</taxon>
        <taxon>Heterolobosea</taxon>
        <taxon>Tetramitia</taxon>
        <taxon>Eutetramitia</taxon>
        <taxon>Vahlkampfiidae</taxon>
        <taxon>Naegleria</taxon>
    </lineage>
</organism>
<dbReference type="KEGG" id="ngr:NAEGRDRAFT_70625"/>
<dbReference type="Gene3D" id="1.10.238.10">
    <property type="entry name" value="EF-hand"/>
    <property type="match status" value="1"/>
</dbReference>
<dbReference type="GeneID" id="8862428"/>
<proteinExistence type="predicted"/>
<gene>
    <name evidence="1" type="ORF">NAEGRDRAFT_70625</name>
</gene>
<reference evidence="1 2" key="1">
    <citation type="journal article" date="2010" name="Cell">
        <title>The genome of Naegleria gruberi illuminates early eukaryotic versatility.</title>
        <authorList>
            <person name="Fritz-Laylin L.K."/>
            <person name="Prochnik S.E."/>
            <person name="Ginger M.L."/>
            <person name="Dacks J.B."/>
            <person name="Carpenter M.L."/>
            <person name="Field M.C."/>
            <person name="Kuo A."/>
            <person name="Paredez A."/>
            <person name="Chapman J."/>
            <person name="Pham J."/>
            <person name="Shu S."/>
            <person name="Neupane R."/>
            <person name="Cipriano M."/>
            <person name="Mancuso J."/>
            <person name="Tu H."/>
            <person name="Salamov A."/>
            <person name="Lindquist E."/>
            <person name="Shapiro H."/>
            <person name="Lucas S."/>
            <person name="Grigoriev I.V."/>
            <person name="Cande W.Z."/>
            <person name="Fulton C."/>
            <person name="Rokhsar D.S."/>
            <person name="Dawson S.C."/>
        </authorList>
    </citation>
    <scope>NUCLEOTIDE SEQUENCE [LARGE SCALE GENOMIC DNA]</scope>
    <source>
        <strain evidence="1 2">NEG-M</strain>
    </source>
</reference>
<protein>
    <submittedName>
        <fullName evidence="1">Predicted protein</fullName>
    </submittedName>
</protein>
<dbReference type="EMBL" id="GG738885">
    <property type="protein sequence ID" value="EFC41557.1"/>
    <property type="molecule type" value="Genomic_DNA"/>
</dbReference>
<dbReference type="VEuPathDB" id="AmoebaDB:NAEGRDRAFT_70625"/>
<dbReference type="AlphaFoldDB" id="D2VNU8"/>
<keyword evidence="2" id="KW-1185">Reference proteome</keyword>
<dbReference type="RefSeq" id="XP_002674301.1">
    <property type="nucleotide sequence ID" value="XM_002674255.1"/>
</dbReference>
<accession>D2VNU8</accession>
<sequence length="207" mass="24060">MAPTRIIDAMTLSESEMNDSIALFHLLVRNTDNEKKPVKPINQQRMTMKDLKSLFRRIGYKISNEELKAIIRNIHESFSSLGLGRMDGPVDSINFKQFLHLIHDEPELDFGREQLLESFRILSEKPSNGKPVQRGFIYIQDLERYLFEFSPLTKPSENSEHSTHFAYSKSIISHEEYTKLLTILDPYSSGKINYEKFVEMLIIESSK</sequence>
<dbReference type="InParanoid" id="D2VNU8"/>
<dbReference type="InterPro" id="IPR011992">
    <property type="entry name" value="EF-hand-dom_pair"/>
</dbReference>
<name>D2VNU8_NAEGR</name>
<evidence type="ECO:0000313" key="1">
    <source>
        <dbReference type="EMBL" id="EFC41557.1"/>
    </source>
</evidence>
<evidence type="ECO:0000313" key="2">
    <source>
        <dbReference type="Proteomes" id="UP000006671"/>
    </source>
</evidence>
<dbReference type="SUPFAM" id="SSF47473">
    <property type="entry name" value="EF-hand"/>
    <property type="match status" value="1"/>
</dbReference>
<dbReference type="Proteomes" id="UP000006671">
    <property type="component" value="Unassembled WGS sequence"/>
</dbReference>